<evidence type="ECO:0000313" key="4">
    <source>
        <dbReference type="Proteomes" id="UP000320011"/>
    </source>
</evidence>
<name>A0A558BHN4_9PSEU</name>
<keyword evidence="2" id="KW-0560">Oxidoreductase</keyword>
<comment type="caution">
    <text evidence="3">The sequence shown here is derived from an EMBL/GenBank/DDBJ whole genome shotgun (WGS) entry which is preliminary data.</text>
</comment>
<accession>A0A558BHN4</accession>
<evidence type="ECO:0000256" key="1">
    <source>
        <dbReference type="ARBA" id="ARBA00006484"/>
    </source>
</evidence>
<dbReference type="PANTHER" id="PTHR24320">
    <property type="entry name" value="RETINOL DEHYDROGENASE"/>
    <property type="match status" value="1"/>
</dbReference>
<dbReference type="OrthoDB" id="4577644at2"/>
<dbReference type="GO" id="GO:0016491">
    <property type="term" value="F:oxidoreductase activity"/>
    <property type="evidence" value="ECO:0007669"/>
    <property type="project" value="UniProtKB-KW"/>
</dbReference>
<dbReference type="PANTHER" id="PTHR24320:SF148">
    <property type="entry name" value="NAD(P)-BINDING ROSSMANN-FOLD SUPERFAMILY PROTEIN"/>
    <property type="match status" value="1"/>
</dbReference>
<dbReference type="InterPro" id="IPR002347">
    <property type="entry name" value="SDR_fam"/>
</dbReference>
<dbReference type="SUPFAM" id="SSF51735">
    <property type="entry name" value="NAD(P)-binding Rossmann-fold domains"/>
    <property type="match status" value="1"/>
</dbReference>
<proteinExistence type="inferred from homology"/>
<dbReference type="NCBIfam" id="NF004846">
    <property type="entry name" value="PRK06197.1"/>
    <property type="match status" value="1"/>
</dbReference>
<dbReference type="PRINTS" id="PR00081">
    <property type="entry name" value="GDHRDH"/>
</dbReference>
<dbReference type="AlphaFoldDB" id="A0A558BHN4"/>
<dbReference type="InterPro" id="IPR036291">
    <property type="entry name" value="NAD(P)-bd_dom_sf"/>
</dbReference>
<evidence type="ECO:0000313" key="3">
    <source>
        <dbReference type="EMBL" id="TVT36030.1"/>
    </source>
</evidence>
<organism evidence="3 4">
    <name type="scientific">Amycolatopsis rhizosphaerae</name>
    <dbReference type="NCBI Taxonomy" id="2053003"/>
    <lineage>
        <taxon>Bacteria</taxon>
        <taxon>Bacillati</taxon>
        <taxon>Actinomycetota</taxon>
        <taxon>Actinomycetes</taxon>
        <taxon>Pseudonocardiales</taxon>
        <taxon>Pseudonocardiaceae</taxon>
        <taxon>Amycolatopsis</taxon>
    </lineage>
</organism>
<protein>
    <submittedName>
        <fullName evidence="3">SDR family NAD(P)-dependent oxidoreductase</fullName>
    </submittedName>
</protein>
<reference evidence="3 4" key="1">
    <citation type="submission" date="2019-07" db="EMBL/GenBank/DDBJ databases">
        <authorList>
            <person name="Duangmal K."/>
            <person name="Teo W.F.A."/>
        </authorList>
    </citation>
    <scope>NUCLEOTIDE SEQUENCE [LARGE SCALE GENOMIC DNA]</scope>
    <source>
        <strain evidence="3 4">TBRC 6029</strain>
    </source>
</reference>
<dbReference type="RefSeq" id="WP_144591314.1">
    <property type="nucleotide sequence ID" value="NZ_VJWX01000322.1"/>
</dbReference>
<reference evidence="3 4" key="2">
    <citation type="submission" date="2019-08" db="EMBL/GenBank/DDBJ databases">
        <title>Amycolatopsis acidicola sp. nov., isolated from peat swamp forest soil.</title>
        <authorList>
            <person name="Srisuk N."/>
        </authorList>
    </citation>
    <scope>NUCLEOTIDE SEQUENCE [LARGE SCALE GENOMIC DNA]</scope>
    <source>
        <strain evidence="3 4">TBRC 6029</strain>
    </source>
</reference>
<sequence length="314" mass="33322">MRRWTEADMPDQSGRTAVITGANSGLGLYSAAALARKGARVLLACRSPERGEQALRRVSALAHTAPKLIRLDLADLASVREAAAEIRDTTGDALDLLMNNAGVMATPYRRTADGFELQFGTNHLGHAALTWLLMPALRGGSAARVVTLSSLAARGGRIDFGDPNFEHRRYNGATAYSQAKLANQVFALELDRRLREVGLDIVSAAAHPGYTATGLNSAMARSYGNPLLRNLIQGASHLGDALLAQNVRTGALPQLYAATAPGVNGGDYVGPDRFGGMRGHPTVIQPLRPALDRRNGTALWELTAKLTGITPDPA</sequence>
<evidence type="ECO:0000256" key="2">
    <source>
        <dbReference type="ARBA" id="ARBA00023002"/>
    </source>
</evidence>
<dbReference type="Pfam" id="PF00106">
    <property type="entry name" value="adh_short"/>
    <property type="match status" value="1"/>
</dbReference>
<gene>
    <name evidence="3" type="ORF">FNH05_25855</name>
</gene>
<dbReference type="EMBL" id="VJWX01000322">
    <property type="protein sequence ID" value="TVT36030.1"/>
    <property type="molecule type" value="Genomic_DNA"/>
</dbReference>
<dbReference type="Gene3D" id="3.40.50.720">
    <property type="entry name" value="NAD(P)-binding Rossmann-like Domain"/>
    <property type="match status" value="1"/>
</dbReference>
<comment type="similarity">
    <text evidence="1">Belongs to the short-chain dehydrogenases/reductases (SDR) family.</text>
</comment>
<keyword evidence="4" id="KW-1185">Reference proteome</keyword>
<dbReference type="Proteomes" id="UP000320011">
    <property type="component" value="Unassembled WGS sequence"/>
</dbReference>